<proteinExistence type="predicted"/>
<reference evidence="1" key="1">
    <citation type="journal article" date="2017" name="Gigascience">
        <title>The first near-complete assembly of the hexaploid bread wheat genome, Triticum aestivum.</title>
        <authorList>
            <person name="Zimin A.V."/>
            <person name="Puiu D."/>
            <person name="Hall R."/>
            <person name="Kingan S."/>
            <person name="Clavijo B.J."/>
            <person name="Salzberg S.L."/>
        </authorList>
    </citation>
    <scope>NUCLEOTIDE SEQUENCE</scope>
    <source>
        <tissue evidence="1">Leaf</tissue>
    </source>
</reference>
<gene>
    <name evidence="1" type="ORF">CFC21_041270</name>
</gene>
<sequence>YILSAVVTYMAAKRIKAKKVRL</sequence>
<dbReference type="Proteomes" id="UP000815260">
    <property type="component" value="Chromosome 3B"/>
</dbReference>
<reference evidence="1" key="2">
    <citation type="submission" date="2020-03" db="EMBL/GenBank/DDBJ databases">
        <title>The second near-complete assembly of the hexaploid bread wheat (Triticum aestivum) genome.</title>
        <authorList>
            <person name="Zimin A.V."/>
            <person name="Puiu D."/>
            <person name="Shumante A."/>
            <person name="Alonge M."/>
            <person name="Salzberg S.L."/>
        </authorList>
    </citation>
    <scope>NUCLEOTIDE SEQUENCE</scope>
    <source>
        <tissue evidence="1">Leaf</tissue>
    </source>
</reference>
<feature type="non-terminal residue" evidence="1">
    <location>
        <position position="1"/>
    </location>
</feature>
<dbReference type="EMBL" id="CM022218">
    <property type="protein sequence ID" value="KAF7029558.1"/>
    <property type="molecule type" value="Genomic_DNA"/>
</dbReference>
<comment type="caution">
    <text evidence="1">The sequence shown here is derived from an EMBL/GenBank/DDBJ whole genome shotgun (WGS) entry which is preliminary data.</text>
</comment>
<dbReference type="AlphaFoldDB" id="A0A9R1FJG8"/>
<organism evidence="1">
    <name type="scientific">Triticum aestivum</name>
    <name type="common">Wheat</name>
    <dbReference type="NCBI Taxonomy" id="4565"/>
    <lineage>
        <taxon>Eukaryota</taxon>
        <taxon>Viridiplantae</taxon>
        <taxon>Streptophyta</taxon>
        <taxon>Embryophyta</taxon>
        <taxon>Tracheophyta</taxon>
        <taxon>Spermatophyta</taxon>
        <taxon>Magnoliopsida</taxon>
        <taxon>Liliopsida</taxon>
        <taxon>Poales</taxon>
        <taxon>Poaceae</taxon>
        <taxon>BOP clade</taxon>
        <taxon>Pooideae</taxon>
        <taxon>Triticodae</taxon>
        <taxon>Triticeae</taxon>
        <taxon>Triticinae</taxon>
        <taxon>Triticum</taxon>
    </lineage>
</organism>
<protein>
    <submittedName>
        <fullName evidence="1">Uncharacterized protein</fullName>
    </submittedName>
</protein>
<name>A0A9R1FJG8_WHEAT</name>
<evidence type="ECO:0000313" key="1">
    <source>
        <dbReference type="EMBL" id="KAF7029558.1"/>
    </source>
</evidence>
<accession>A0A9R1FJG8</accession>